<comment type="subcellular location">
    <subcellularLocation>
        <location evidence="1">Cell membrane</location>
        <topology evidence="1">Multi-pass membrane protein</topology>
    </subcellularLocation>
</comment>
<evidence type="ECO:0000256" key="5">
    <source>
        <dbReference type="ARBA" id="ARBA00023136"/>
    </source>
</evidence>
<evidence type="ECO:0000256" key="6">
    <source>
        <dbReference type="ARBA" id="ARBA00038076"/>
    </source>
</evidence>
<feature type="transmembrane region" description="Helical" evidence="7">
    <location>
        <begin position="147"/>
        <end position="172"/>
    </location>
</feature>
<feature type="transmembrane region" description="Helical" evidence="7">
    <location>
        <begin position="319"/>
        <end position="342"/>
    </location>
</feature>
<dbReference type="EMBL" id="WHPN01000208">
    <property type="protein sequence ID" value="KAF4409492.1"/>
    <property type="molecule type" value="Genomic_DNA"/>
</dbReference>
<organism evidence="9 10">
    <name type="scientific">Streptomyces lycii</name>
    <dbReference type="NCBI Taxonomy" id="2654337"/>
    <lineage>
        <taxon>Bacteria</taxon>
        <taxon>Bacillati</taxon>
        <taxon>Actinomycetota</taxon>
        <taxon>Actinomycetes</taxon>
        <taxon>Kitasatosporales</taxon>
        <taxon>Streptomycetaceae</taxon>
        <taxon>Streptomyces</taxon>
    </lineage>
</organism>
<evidence type="ECO:0000256" key="4">
    <source>
        <dbReference type="ARBA" id="ARBA00022989"/>
    </source>
</evidence>
<feature type="transmembrane region" description="Helical" evidence="7">
    <location>
        <begin position="363"/>
        <end position="388"/>
    </location>
</feature>
<keyword evidence="2" id="KW-1003">Cell membrane</keyword>
<keyword evidence="3 7" id="KW-0812">Transmembrane</keyword>
<evidence type="ECO:0000256" key="2">
    <source>
        <dbReference type="ARBA" id="ARBA00022475"/>
    </source>
</evidence>
<feature type="transmembrane region" description="Helical" evidence="7">
    <location>
        <begin position="223"/>
        <end position="241"/>
    </location>
</feature>
<comment type="similarity">
    <text evidence="6">Belongs to the ABC-4 integral membrane protein family.</text>
</comment>
<keyword evidence="4 7" id="KW-1133">Transmembrane helix</keyword>
<evidence type="ECO:0000313" key="9">
    <source>
        <dbReference type="EMBL" id="KAF4409492.1"/>
    </source>
</evidence>
<dbReference type="PANTHER" id="PTHR30572">
    <property type="entry name" value="MEMBRANE COMPONENT OF TRANSPORTER-RELATED"/>
    <property type="match status" value="1"/>
</dbReference>
<evidence type="ECO:0000259" key="8">
    <source>
        <dbReference type="Pfam" id="PF02687"/>
    </source>
</evidence>
<feature type="transmembrane region" description="Helical" evidence="7">
    <location>
        <begin position="100"/>
        <end position="127"/>
    </location>
</feature>
<dbReference type="InterPro" id="IPR050250">
    <property type="entry name" value="Macrolide_Exporter_MacB"/>
</dbReference>
<proteinExistence type="inferred from homology"/>
<feature type="domain" description="ABC3 transporter permease C-terminal" evidence="8">
    <location>
        <begin position="64"/>
        <end position="176"/>
    </location>
</feature>
<name>A0ABQ7FQC3_9ACTN</name>
<feature type="transmembrane region" description="Helical" evidence="7">
    <location>
        <begin position="408"/>
        <end position="426"/>
    </location>
</feature>
<evidence type="ECO:0000256" key="1">
    <source>
        <dbReference type="ARBA" id="ARBA00004651"/>
    </source>
</evidence>
<dbReference type="PANTHER" id="PTHR30572:SF4">
    <property type="entry name" value="ABC TRANSPORTER PERMEASE YTRF"/>
    <property type="match status" value="1"/>
</dbReference>
<feature type="transmembrane region" description="Helical" evidence="7">
    <location>
        <begin position="56"/>
        <end position="80"/>
    </location>
</feature>
<accession>A0ABQ7FQC3</accession>
<feature type="transmembrane region" description="Helical" evidence="7">
    <location>
        <begin position="192"/>
        <end position="211"/>
    </location>
</feature>
<keyword evidence="5 7" id="KW-0472">Membrane</keyword>
<feature type="transmembrane region" description="Helical" evidence="7">
    <location>
        <begin position="277"/>
        <end position="296"/>
    </location>
</feature>
<keyword evidence="10" id="KW-1185">Reference proteome</keyword>
<dbReference type="Proteomes" id="UP000621266">
    <property type="component" value="Unassembled WGS sequence"/>
</dbReference>
<sequence length="427" mass="42749">MLTLALSSVRRRPGRFVSTLLAAFLGAAIVMAFSSLHDTAGADGVDDVSAETLGITAGVVGGYGSLLVFFAVASTLTVTVRQRAGELELLRSAGATPAQLTRMVVGEAAVVGLVGAAAAVGPAALGGRLLVERFRDSGQVAGDVGHVFGPIGLMSGMGVTLLASVGAAFLAVRRGRGRSAGARAPRGRVRTVAGVVALVAGAAGVCTTFALDATEPALMAPAAYGSILLALGLASFSPVLLRALPARLQPLPGALGGAAGELAAHNLRQRAAQASGVLMPLILFTGMATATLYMQAAESDARAASGLVKSVDDKNLETVNLVVVGVIVAFCCVMLVNSLYAATSYRGREFAQQRLCGATPGQVLRTVGAEGLVLLVTGVFLGTAAGLAGLVPYCLVRADRALPQAGPGIWLGVVAVAAVATLVTGLG</sequence>
<gene>
    <name evidence="9" type="ORF">GCU69_08570</name>
</gene>
<dbReference type="InterPro" id="IPR003838">
    <property type="entry name" value="ABC3_permease_C"/>
</dbReference>
<dbReference type="RefSeq" id="WP_156205542.1">
    <property type="nucleotide sequence ID" value="NZ_WHPN01000208.1"/>
</dbReference>
<feature type="non-terminal residue" evidence="9">
    <location>
        <position position="427"/>
    </location>
</feature>
<reference evidence="9 10" key="1">
    <citation type="submission" date="2019-10" db="EMBL/GenBank/DDBJ databases">
        <title>Streptomyces tenebrisbrunneis sp.nov., an endogenous actinomycete isolated from of Lycium ruthenicum.</title>
        <authorList>
            <person name="Ma L."/>
        </authorList>
    </citation>
    <scope>NUCLEOTIDE SEQUENCE [LARGE SCALE GENOMIC DNA]</scope>
    <source>
        <strain evidence="9 10">TRM 66187</strain>
    </source>
</reference>
<evidence type="ECO:0000256" key="7">
    <source>
        <dbReference type="SAM" id="Phobius"/>
    </source>
</evidence>
<dbReference type="Pfam" id="PF02687">
    <property type="entry name" value="FtsX"/>
    <property type="match status" value="1"/>
</dbReference>
<evidence type="ECO:0000313" key="10">
    <source>
        <dbReference type="Proteomes" id="UP000621266"/>
    </source>
</evidence>
<protein>
    <submittedName>
        <fullName evidence="9">FtsX-like permease family protein</fullName>
    </submittedName>
</protein>
<comment type="caution">
    <text evidence="9">The sequence shown here is derived from an EMBL/GenBank/DDBJ whole genome shotgun (WGS) entry which is preliminary data.</text>
</comment>
<evidence type="ECO:0000256" key="3">
    <source>
        <dbReference type="ARBA" id="ARBA00022692"/>
    </source>
</evidence>